<evidence type="ECO:0000313" key="8">
    <source>
        <dbReference type="Proteomes" id="UP001164929"/>
    </source>
</evidence>
<dbReference type="GO" id="GO:0008168">
    <property type="term" value="F:methyltransferase activity"/>
    <property type="evidence" value="ECO:0007669"/>
    <property type="project" value="InterPro"/>
</dbReference>
<dbReference type="InterPro" id="IPR002902">
    <property type="entry name" value="GNK2"/>
</dbReference>
<keyword evidence="4" id="KW-0472">Membrane</keyword>
<feature type="domain" description="Gnk2-homologous" evidence="6">
    <location>
        <begin position="673"/>
        <end position="780"/>
    </location>
</feature>
<dbReference type="Pfam" id="PF01657">
    <property type="entry name" value="Stress-antifung"/>
    <property type="match status" value="4"/>
</dbReference>
<feature type="signal peptide" evidence="5">
    <location>
        <begin position="1"/>
        <end position="24"/>
    </location>
</feature>
<gene>
    <name evidence="7" type="ORF">NC653_010342</name>
</gene>
<dbReference type="Gene3D" id="1.10.510.10">
    <property type="entry name" value="Transferase(Phosphotransferase) domain 1"/>
    <property type="match status" value="3"/>
</dbReference>
<keyword evidence="2" id="KW-0677">Repeat</keyword>
<accession>A0AAD6W536</accession>
<dbReference type="InterPro" id="IPR038408">
    <property type="entry name" value="GNK2_sf"/>
</dbReference>
<evidence type="ECO:0000256" key="3">
    <source>
        <dbReference type="ARBA" id="ARBA00023180"/>
    </source>
</evidence>
<dbReference type="EMBL" id="JAQIZT010000004">
    <property type="protein sequence ID" value="KAJ6999588.1"/>
    <property type="molecule type" value="Genomic_DNA"/>
</dbReference>
<name>A0AAD6W536_9ROSI</name>
<evidence type="ECO:0000256" key="5">
    <source>
        <dbReference type="SAM" id="SignalP"/>
    </source>
</evidence>
<evidence type="ECO:0000256" key="2">
    <source>
        <dbReference type="ARBA" id="ARBA00022737"/>
    </source>
</evidence>
<evidence type="ECO:0000256" key="4">
    <source>
        <dbReference type="SAM" id="Phobius"/>
    </source>
</evidence>
<protein>
    <recommendedName>
        <fullName evidence="6">Gnk2-homologous domain-containing protein</fullName>
    </recommendedName>
</protein>
<proteinExistence type="predicted"/>
<dbReference type="FunFam" id="3.30.430.20:FF:000009">
    <property type="entry name" value="Cysteine-rich receptor-like protein kinase 28"/>
    <property type="match status" value="1"/>
</dbReference>
<feature type="domain" description="Gnk2-homologous" evidence="6">
    <location>
        <begin position="565"/>
        <end position="667"/>
    </location>
</feature>
<dbReference type="PROSITE" id="PS51473">
    <property type="entry name" value="GNK2"/>
    <property type="match status" value="4"/>
</dbReference>
<dbReference type="GO" id="GO:0032259">
    <property type="term" value="P:methylation"/>
    <property type="evidence" value="ECO:0007669"/>
    <property type="project" value="InterPro"/>
</dbReference>
<organism evidence="7 8">
    <name type="scientific">Populus alba x Populus x berolinensis</name>
    <dbReference type="NCBI Taxonomy" id="444605"/>
    <lineage>
        <taxon>Eukaryota</taxon>
        <taxon>Viridiplantae</taxon>
        <taxon>Streptophyta</taxon>
        <taxon>Embryophyta</taxon>
        <taxon>Tracheophyta</taxon>
        <taxon>Spermatophyta</taxon>
        <taxon>Magnoliopsida</taxon>
        <taxon>eudicotyledons</taxon>
        <taxon>Gunneridae</taxon>
        <taxon>Pentapetalae</taxon>
        <taxon>rosids</taxon>
        <taxon>fabids</taxon>
        <taxon>Malpighiales</taxon>
        <taxon>Salicaceae</taxon>
        <taxon>Saliceae</taxon>
        <taxon>Populus</taxon>
    </lineage>
</organism>
<dbReference type="FunFam" id="3.30.430.20:FF:000002">
    <property type="entry name" value="Cysteine-rich receptor-like protein kinase 10"/>
    <property type="match status" value="1"/>
</dbReference>
<keyword evidence="8" id="KW-1185">Reference proteome</keyword>
<evidence type="ECO:0000259" key="6">
    <source>
        <dbReference type="PROSITE" id="PS51473"/>
    </source>
</evidence>
<sequence length="927" mass="102802">MNSPIKLSNTILLYLLTLCIIAKAQKLNNPNYLHHFCDDTTTSTTTYKDNLNTLLSSLASNATSNSIGFFNASAGLEPDDVYGLFFCRGDLSTEVCQNCVANATKDIVQRRCPTQKVALIWYDECFLRYSNKTMFSTMDRDPNYTLWNTQNVAVDADFNRILVDTIGPAVYRAANMPAGAKKFEATKANYTTEDKYLYVLVQCTPDLSSGDCHKCLLAAYSGLQICCNEKRGGRILFPSCIVNFEMYLNYNETYVEAAAMAPSPVTQGEKGSSKKTWIIIGATLSTIVGVLLFSSFAYTMWRRKKREELQNSQVIELLDMEGRTIEDDCSNEIAWKLWSEGKGLELMDSLLEKSSVAAEVLKCIHIGLLCVQEDPVDRPTMSSVVVMLAGDNLKFPIPSKPAFSVGRIVAEEATSSNQRVSSANEVTLSNAWRLWNEGREMELVDPSLMDRSQTEGIVRCIHVGLLCVQEDPADRPTMSFVVLALGSDPIALPQPKQPAFSLGKMVPIYKSSPTDPSVNQMTVSGVCRNLKTQDMGQNFLLVTTSFQILLLYFSIANLLDLAYADPPYSLCSNKSNYTDNSPFQNNLETLMASLSSNASVSKIFNTSTGIDPDRVYAQYMCLNYVRNESCRTCVAAASQDIRQLCPGDKEAVVWGELCQLRYSNQRFLGHLDVSGNIPQQNPKNISNPEHLSLVVNKTLSSLIKKAAFGPSANMYATGDEPFTGSDSVFSLVQCSTDLSPNDCYTCLEVAIKNVTTCCYFSRGARIFSRSCYLRYELYAFYDGATESSQRTVTGKGNEREIWIITISTVASTLLVVRKKILVKMINFAWELWSNGKELEMIDPVLADSCCSDEFSRCVHIGLLCVQEDASERPDMSSVVLMLKSDNSIDLPQPQRPAIFAGRFTDHHEAKANDCSVNGLTVSDILPR</sequence>
<comment type="caution">
    <text evidence="7">The sequence shown here is derived from an EMBL/GenBank/DDBJ whole genome shotgun (WGS) entry which is preliminary data.</text>
</comment>
<feature type="transmembrane region" description="Helical" evidence="4">
    <location>
        <begin position="277"/>
        <end position="301"/>
    </location>
</feature>
<dbReference type="InterPro" id="IPR002052">
    <property type="entry name" value="DNA_methylase_N6_adenine_CS"/>
</dbReference>
<feature type="transmembrane region" description="Helical" evidence="4">
    <location>
        <begin position="538"/>
        <end position="559"/>
    </location>
</feature>
<dbReference type="AlphaFoldDB" id="A0AAD6W536"/>
<dbReference type="PANTHER" id="PTHR32099:SF110">
    <property type="entry name" value="CYSTEINE-RICH RECEPTOR-KINASE-LIKE PROTEIN"/>
    <property type="match status" value="1"/>
</dbReference>
<feature type="domain" description="Gnk2-homologous" evidence="6">
    <location>
        <begin position="140"/>
        <end position="249"/>
    </location>
</feature>
<keyword evidence="4" id="KW-1133">Transmembrane helix</keyword>
<keyword evidence="3" id="KW-0325">Glycoprotein</keyword>
<dbReference type="Proteomes" id="UP001164929">
    <property type="component" value="Chromosome 4"/>
</dbReference>
<dbReference type="FunFam" id="3.30.430.20:FF:000003">
    <property type="entry name" value="Cysteine-rich RLK (RECEPTOR-like protein kinase) 10"/>
    <property type="match status" value="1"/>
</dbReference>
<dbReference type="PROSITE" id="PS00092">
    <property type="entry name" value="N6_MTASE"/>
    <property type="match status" value="1"/>
</dbReference>
<reference evidence="7 8" key="1">
    <citation type="journal article" date="2023" name="Mol. Ecol. Resour.">
        <title>Chromosome-level genome assembly of a triploid poplar Populus alba 'Berolinensis'.</title>
        <authorList>
            <person name="Chen S."/>
            <person name="Yu Y."/>
            <person name="Wang X."/>
            <person name="Wang S."/>
            <person name="Zhang T."/>
            <person name="Zhou Y."/>
            <person name="He R."/>
            <person name="Meng N."/>
            <person name="Wang Y."/>
            <person name="Liu W."/>
            <person name="Liu Z."/>
            <person name="Liu J."/>
            <person name="Guo Q."/>
            <person name="Huang H."/>
            <person name="Sederoff R.R."/>
            <person name="Wang G."/>
            <person name="Qu G."/>
            <person name="Chen S."/>
        </authorList>
    </citation>
    <scope>NUCLEOTIDE SEQUENCE [LARGE SCALE GENOMIC DNA]</scope>
    <source>
        <strain evidence="7">SC-2020</strain>
    </source>
</reference>
<evidence type="ECO:0000313" key="7">
    <source>
        <dbReference type="EMBL" id="KAJ6999588.1"/>
    </source>
</evidence>
<feature type="chain" id="PRO_5042043345" description="Gnk2-homologous domain-containing protein" evidence="5">
    <location>
        <begin position="25"/>
        <end position="927"/>
    </location>
</feature>
<feature type="domain" description="Gnk2-homologous" evidence="6">
    <location>
        <begin position="29"/>
        <end position="134"/>
    </location>
</feature>
<dbReference type="Gene3D" id="3.30.430.20">
    <property type="entry name" value="Gnk2 domain, C-X8-C-X2-C motif"/>
    <property type="match status" value="4"/>
</dbReference>
<dbReference type="GO" id="GO:0003676">
    <property type="term" value="F:nucleic acid binding"/>
    <property type="evidence" value="ECO:0007669"/>
    <property type="project" value="InterPro"/>
</dbReference>
<evidence type="ECO:0000256" key="1">
    <source>
        <dbReference type="ARBA" id="ARBA00022729"/>
    </source>
</evidence>
<keyword evidence="1 5" id="KW-0732">Signal</keyword>
<keyword evidence="4" id="KW-0812">Transmembrane</keyword>
<dbReference type="PANTHER" id="PTHR32099">
    <property type="entry name" value="CYSTEINE-RICH REPEAT SECRETORY PROTEIN"/>
    <property type="match status" value="1"/>
</dbReference>
<dbReference type="CDD" id="cd23509">
    <property type="entry name" value="Gnk2-like"/>
    <property type="match status" value="4"/>
</dbReference>